<evidence type="ECO:0000313" key="1">
    <source>
        <dbReference type="EMBL" id="EYE89907.1"/>
    </source>
</evidence>
<sequence length="84" mass="9032">SRERAGVTFQQWADTCPPLSMFLFSDGSRLSNSDASTSAGWYGHWGAQKLECTRGHLCLPKHEVFDAEATAASAGLKAALNSTQ</sequence>
<accession>A0A017RZ05</accession>
<dbReference type="HOGENOM" id="CLU_2533511_0_0_1"/>
<reference evidence="2" key="1">
    <citation type="journal article" date="2014" name="Nat. Commun.">
        <title>Genomic adaptations of the halophilic Dead Sea filamentous fungus Eurotium rubrum.</title>
        <authorList>
            <person name="Kis-Papo T."/>
            <person name="Weig A.R."/>
            <person name="Riley R."/>
            <person name="Persoh D."/>
            <person name="Salamov A."/>
            <person name="Sun H."/>
            <person name="Lipzen A."/>
            <person name="Wasser S.P."/>
            <person name="Rambold G."/>
            <person name="Grigoriev I.V."/>
            <person name="Nevo E."/>
        </authorList>
    </citation>
    <scope>NUCLEOTIDE SEQUENCE [LARGE SCALE GENOMIC DNA]</scope>
    <source>
        <strain evidence="2">CBS 135680</strain>
    </source>
</reference>
<proteinExistence type="predicted"/>
<keyword evidence="2" id="KW-1185">Reference proteome</keyword>
<dbReference type="OrthoDB" id="4515044at2759"/>
<feature type="non-terminal residue" evidence="1">
    <location>
        <position position="1"/>
    </location>
</feature>
<name>A0A017RZ05_ASPRC</name>
<feature type="non-terminal residue" evidence="1">
    <location>
        <position position="84"/>
    </location>
</feature>
<dbReference type="GeneID" id="63698599"/>
<dbReference type="RefSeq" id="XP_040633597.1">
    <property type="nucleotide sequence ID" value="XM_040783475.1"/>
</dbReference>
<evidence type="ECO:0000313" key="2">
    <source>
        <dbReference type="Proteomes" id="UP000019804"/>
    </source>
</evidence>
<dbReference type="Proteomes" id="UP000019804">
    <property type="component" value="Unassembled WGS sequence"/>
</dbReference>
<dbReference type="EMBL" id="KK088501">
    <property type="protein sequence ID" value="EYE89907.1"/>
    <property type="molecule type" value="Genomic_DNA"/>
</dbReference>
<protein>
    <submittedName>
        <fullName evidence="1">Uncharacterized protein</fullName>
    </submittedName>
</protein>
<organism evidence="1 2">
    <name type="scientific">Aspergillus ruber (strain CBS 135680)</name>
    <dbReference type="NCBI Taxonomy" id="1388766"/>
    <lineage>
        <taxon>Eukaryota</taxon>
        <taxon>Fungi</taxon>
        <taxon>Dikarya</taxon>
        <taxon>Ascomycota</taxon>
        <taxon>Pezizomycotina</taxon>
        <taxon>Eurotiomycetes</taxon>
        <taxon>Eurotiomycetidae</taxon>
        <taxon>Eurotiales</taxon>
        <taxon>Aspergillaceae</taxon>
        <taxon>Aspergillus</taxon>
        <taxon>Aspergillus subgen. Aspergillus</taxon>
    </lineage>
</organism>
<dbReference type="AlphaFoldDB" id="A0A017RZ05"/>
<gene>
    <name evidence="1" type="ORF">EURHEDRAFT_441867</name>
</gene>